<evidence type="ECO:0000313" key="2">
    <source>
        <dbReference type="EMBL" id="MFF4525236.1"/>
    </source>
</evidence>
<dbReference type="EMBL" id="JBIAWJ010000017">
    <property type="protein sequence ID" value="MFF4525236.1"/>
    <property type="molecule type" value="Genomic_DNA"/>
</dbReference>
<evidence type="ECO:0000313" key="3">
    <source>
        <dbReference type="Proteomes" id="UP001602058"/>
    </source>
</evidence>
<feature type="compositionally biased region" description="Low complexity" evidence="1">
    <location>
        <begin position="59"/>
        <end position="84"/>
    </location>
</feature>
<dbReference type="Proteomes" id="UP001602058">
    <property type="component" value="Unassembled WGS sequence"/>
</dbReference>
<dbReference type="InterPro" id="IPR013785">
    <property type="entry name" value="Aldolase_TIM"/>
</dbReference>
<accession>A0ABW6UPC9</accession>
<protein>
    <submittedName>
        <fullName evidence="2">Uncharacterized protein</fullName>
    </submittedName>
</protein>
<name>A0ABW6UPC9_9ACTN</name>
<dbReference type="Gene3D" id="3.20.20.70">
    <property type="entry name" value="Aldolase class I"/>
    <property type="match status" value="1"/>
</dbReference>
<sequence>MGGLPLLYHGEDATTWPVLRAALEDGHQTRTGFEDGIHLADPGQHRTRPRRLRHDRMTTRGPVGPVRGPRPLSSRSAPPAAATR</sequence>
<reference evidence="2 3" key="1">
    <citation type="submission" date="2024-10" db="EMBL/GenBank/DDBJ databases">
        <title>The Natural Products Discovery Center: Release of the First 8490 Sequenced Strains for Exploring Actinobacteria Biosynthetic Diversity.</title>
        <authorList>
            <person name="Kalkreuter E."/>
            <person name="Kautsar S.A."/>
            <person name="Yang D."/>
            <person name="Bader C.D."/>
            <person name="Teijaro C.N."/>
            <person name="Fluegel L."/>
            <person name="Davis C.M."/>
            <person name="Simpson J.R."/>
            <person name="Lauterbach L."/>
            <person name="Steele A.D."/>
            <person name="Gui C."/>
            <person name="Meng S."/>
            <person name="Li G."/>
            <person name="Viehrig K."/>
            <person name="Ye F."/>
            <person name="Su P."/>
            <person name="Kiefer A.F."/>
            <person name="Nichols A."/>
            <person name="Cepeda A.J."/>
            <person name="Yan W."/>
            <person name="Fan B."/>
            <person name="Jiang Y."/>
            <person name="Adhikari A."/>
            <person name="Zheng C.-J."/>
            <person name="Schuster L."/>
            <person name="Cowan T.M."/>
            <person name="Smanski M.J."/>
            <person name="Chevrette M.G."/>
            <person name="De Carvalho L.P.S."/>
            <person name="Shen B."/>
        </authorList>
    </citation>
    <scope>NUCLEOTIDE SEQUENCE [LARGE SCALE GENOMIC DNA]</scope>
    <source>
        <strain evidence="2 3">NPDC001390</strain>
    </source>
</reference>
<comment type="caution">
    <text evidence="2">The sequence shown here is derived from an EMBL/GenBank/DDBJ whole genome shotgun (WGS) entry which is preliminary data.</text>
</comment>
<keyword evidence="3" id="KW-1185">Reference proteome</keyword>
<feature type="compositionally biased region" description="Basic residues" evidence="1">
    <location>
        <begin position="45"/>
        <end position="54"/>
    </location>
</feature>
<organism evidence="2 3">
    <name type="scientific">Streptomyces bluensis</name>
    <dbReference type="NCBI Taxonomy" id="33897"/>
    <lineage>
        <taxon>Bacteria</taxon>
        <taxon>Bacillati</taxon>
        <taxon>Actinomycetota</taxon>
        <taxon>Actinomycetes</taxon>
        <taxon>Kitasatosporales</taxon>
        <taxon>Streptomycetaceae</taxon>
        <taxon>Streptomyces</taxon>
    </lineage>
</organism>
<proteinExistence type="predicted"/>
<feature type="region of interest" description="Disordered" evidence="1">
    <location>
        <begin position="32"/>
        <end position="84"/>
    </location>
</feature>
<evidence type="ECO:0000256" key="1">
    <source>
        <dbReference type="SAM" id="MobiDB-lite"/>
    </source>
</evidence>
<dbReference type="RefSeq" id="WP_387890410.1">
    <property type="nucleotide sequence ID" value="NZ_JBIAWJ010000017.1"/>
</dbReference>
<gene>
    <name evidence="2" type="ORF">ACFY1D_27960</name>
</gene>